<evidence type="ECO:0000256" key="1">
    <source>
        <dbReference type="PROSITE-ProRule" id="PRU00285"/>
    </source>
</evidence>
<reference evidence="4" key="1">
    <citation type="submission" date="2021-10" db="EMBL/GenBank/DDBJ databases">
        <title>De novo Genome Assembly of Clathrus columnatus (Basidiomycota, Fungi) Using Illumina and Nanopore Sequence Data.</title>
        <authorList>
            <person name="Ogiso-Tanaka E."/>
            <person name="Itagaki H."/>
            <person name="Hosoya T."/>
            <person name="Hosaka K."/>
        </authorList>
    </citation>
    <scope>NUCLEOTIDE SEQUENCE</scope>
    <source>
        <strain evidence="4">MO-923</strain>
    </source>
</reference>
<comment type="caution">
    <text evidence="4">The sequence shown here is derived from an EMBL/GenBank/DDBJ whole genome shotgun (WGS) entry which is preliminary data.</text>
</comment>
<dbReference type="EMBL" id="BPWL01000001">
    <property type="protein sequence ID" value="GJJ06497.1"/>
    <property type="molecule type" value="Genomic_DNA"/>
</dbReference>
<dbReference type="Gene3D" id="2.60.40.790">
    <property type="match status" value="1"/>
</dbReference>
<organism evidence="4 5">
    <name type="scientific">Clathrus columnatus</name>
    <dbReference type="NCBI Taxonomy" id="1419009"/>
    <lineage>
        <taxon>Eukaryota</taxon>
        <taxon>Fungi</taxon>
        <taxon>Dikarya</taxon>
        <taxon>Basidiomycota</taxon>
        <taxon>Agaricomycotina</taxon>
        <taxon>Agaricomycetes</taxon>
        <taxon>Phallomycetidae</taxon>
        <taxon>Phallales</taxon>
        <taxon>Clathraceae</taxon>
        <taxon>Clathrus</taxon>
    </lineage>
</organism>
<feature type="compositionally biased region" description="Pro residues" evidence="2">
    <location>
        <begin position="363"/>
        <end position="375"/>
    </location>
</feature>
<evidence type="ECO:0000259" key="3">
    <source>
        <dbReference type="PROSITE" id="PS01031"/>
    </source>
</evidence>
<feature type="compositionally biased region" description="Polar residues" evidence="2">
    <location>
        <begin position="1"/>
        <end position="12"/>
    </location>
</feature>
<dbReference type="SUPFAM" id="SSF49764">
    <property type="entry name" value="HSP20-like chaperones"/>
    <property type="match status" value="1"/>
</dbReference>
<feature type="compositionally biased region" description="Polar residues" evidence="2">
    <location>
        <begin position="98"/>
        <end position="109"/>
    </location>
</feature>
<feature type="compositionally biased region" description="Polar residues" evidence="2">
    <location>
        <begin position="259"/>
        <end position="272"/>
    </location>
</feature>
<dbReference type="Proteomes" id="UP001050691">
    <property type="component" value="Unassembled WGS sequence"/>
</dbReference>
<evidence type="ECO:0000313" key="4">
    <source>
        <dbReference type="EMBL" id="GJJ06497.1"/>
    </source>
</evidence>
<gene>
    <name evidence="4" type="ORF">Clacol_000689</name>
</gene>
<feature type="compositionally biased region" description="Basic and acidic residues" evidence="2">
    <location>
        <begin position="133"/>
        <end position="142"/>
    </location>
</feature>
<dbReference type="CDD" id="cd06464">
    <property type="entry name" value="ACD_sHsps-like"/>
    <property type="match status" value="1"/>
</dbReference>
<feature type="compositionally biased region" description="Low complexity" evidence="2">
    <location>
        <begin position="15"/>
        <end position="48"/>
    </location>
</feature>
<evidence type="ECO:0000313" key="5">
    <source>
        <dbReference type="Proteomes" id="UP001050691"/>
    </source>
</evidence>
<feature type="compositionally biased region" description="Low complexity" evidence="2">
    <location>
        <begin position="246"/>
        <end position="258"/>
    </location>
</feature>
<proteinExistence type="inferred from homology"/>
<comment type="similarity">
    <text evidence="1">Belongs to the small heat shock protein (HSP20) family.</text>
</comment>
<feature type="compositionally biased region" description="Polar residues" evidence="2">
    <location>
        <begin position="190"/>
        <end position="210"/>
    </location>
</feature>
<feature type="compositionally biased region" description="Low complexity" evidence="2">
    <location>
        <begin position="56"/>
        <end position="66"/>
    </location>
</feature>
<dbReference type="InterPro" id="IPR002068">
    <property type="entry name" value="A-crystallin/Hsp20_dom"/>
</dbReference>
<sequence>MQVHHQNSSSALLDTPTSSPSRSPSVASAATTRSTAPSSFSSGSGVSAGELGAKMSSTMLEGSSSSDWESRIKKQSHLSNLQSMGPTEDITEEGVDSVNINKDNMQTQRGRPGYQDRPRPVIERQGSYSKRHSSFDTHRETPYPRGYFTPPMPTHLHITVDDRDQNTTVPSEHSDSILYPAESTKHDATPDSSQTQQDTISNSEKMSSHSVPLPDSVPYSALPALVPPQDPSTRYLYPRPAPNPPSSSSSKPLNESIPVTSISSQKIPSRQSPSPPLLADDDFDTNTLPCIPPSYSTRFSEPLPPRLAALYSKFTTRPASLPHALTSNFTQNGDTDIPPPQPPTILTPPPPLSRGNNRKPAPHEPFLPPKQPPPDHTYIAVETLNHEYILVVRLPGFQRDAITLAARRRRVLHVVADNWSENGGHFERRITFGYDADLYSVRAEFDGEFLKIHVPRKLVPGRPVPTQQ</sequence>
<feature type="compositionally biased region" description="Pro residues" evidence="2">
    <location>
        <begin position="337"/>
        <end position="352"/>
    </location>
</feature>
<protein>
    <recommendedName>
        <fullName evidence="3">SHSP domain-containing protein</fullName>
    </recommendedName>
</protein>
<feature type="domain" description="SHSP" evidence="3">
    <location>
        <begin position="370"/>
        <end position="468"/>
    </location>
</feature>
<accession>A0AAV4ZX20</accession>
<feature type="region of interest" description="Disordered" evidence="2">
    <location>
        <begin position="1"/>
        <end position="289"/>
    </location>
</feature>
<dbReference type="InterPro" id="IPR008978">
    <property type="entry name" value="HSP20-like_chaperone"/>
</dbReference>
<dbReference type="AlphaFoldDB" id="A0AAV4ZX20"/>
<keyword evidence="5" id="KW-1185">Reference proteome</keyword>
<feature type="compositionally biased region" description="Polar residues" evidence="2">
    <location>
        <begin position="325"/>
        <end position="334"/>
    </location>
</feature>
<evidence type="ECO:0000256" key="2">
    <source>
        <dbReference type="SAM" id="MobiDB-lite"/>
    </source>
</evidence>
<dbReference type="PROSITE" id="PS01031">
    <property type="entry name" value="SHSP"/>
    <property type="match status" value="1"/>
</dbReference>
<name>A0AAV4ZX20_9AGAM</name>
<feature type="region of interest" description="Disordered" evidence="2">
    <location>
        <begin position="323"/>
        <end position="375"/>
    </location>
</feature>